<proteinExistence type="predicted"/>
<reference evidence="1 2" key="1">
    <citation type="journal article" date="2018" name="Sci. Rep.">
        <title>Genomic signatures of local adaptation to the degree of environmental predictability in rotifers.</title>
        <authorList>
            <person name="Franch-Gras L."/>
            <person name="Hahn C."/>
            <person name="Garcia-Roger E.M."/>
            <person name="Carmona M.J."/>
            <person name="Serra M."/>
            <person name="Gomez A."/>
        </authorList>
    </citation>
    <scope>NUCLEOTIDE SEQUENCE [LARGE SCALE GENOMIC DNA]</scope>
    <source>
        <strain evidence="1">HYR1</strain>
    </source>
</reference>
<evidence type="ECO:0000313" key="1">
    <source>
        <dbReference type="EMBL" id="RNA34410.1"/>
    </source>
</evidence>
<accession>A0A3M7SFS5</accession>
<organism evidence="1 2">
    <name type="scientific">Brachionus plicatilis</name>
    <name type="common">Marine rotifer</name>
    <name type="synonym">Brachionus muelleri</name>
    <dbReference type="NCBI Taxonomy" id="10195"/>
    <lineage>
        <taxon>Eukaryota</taxon>
        <taxon>Metazoa</taxon>
        <taxon>Spiralia</taxon>
        <taxon>Gnathifera</taxon>
        <taxon>Rotifera</taxon>
        <taxon>Eurotatoria</taxon>
        <taxon>Monogononta</taxon>
        <taxon>Pseudotrocha</taxon>
        <taxon>Ploima</taxon>
        <taxon>Brachionidae</taxon>
        <taxon>Brachionus</taxon>
    </lineage>
</organism>
<dbReference type="EMBL" id="REGN01001485">
    <property type="protein sequence ID" value="RNA34410.1"/>
    <property type="molecule type" value="Genomic_DNA"/>
</dbReference>
<evidence type="ECO:0000313" key="2">
    <source>
        <dbReference type="Proteomes" id="UP000276133"/>
    </source>
</evidence>
<protein>
    <submittedName>
        <fullName evidence="1">Uncharacterized protein</fullName>
    </submittedName>
</protein>
<sequence>MPASKHFLNRQYLQLLLVNSRQFWFPFDLHLRGLSEWTRADRRKNPLHASQDITPKWIPDGCWLQTAHFRL</sequence>
<dbReference type="Proteomes" id="UP000276133">
    <property type="component" value="Unassembled WGS sequence"/>
</dbReference>
<comment type="caution">
    <text evidence="1">The sequence shown here is derived from an EMBL/GenBank/DDBJ whole genome shotgun (WGS) entry which is preliminary data.</text>
</comment>
<keyword evidence="2" id="KW-1185">Reference proteome</keyword>
<name>A0A3M7SFS5_BRAPC</name>
<dbReference type="AlphaFoldDB" id="A0A3M7SFS5"/>
<gene>
    <name evidence="1" type="ORF">BpHYR1_019071</name>
</gene>